<dbReference type="Pfam" id="PF03107">
    <property type="entry name" value="C1_2"/>
    <property type="match status" value="2"/>
</dbReference>
<dbReference type="Proteomes" id="UP000593564">
    <property type="component" value="Unassembled WGS sequence"/>
</dbReference>
<organism evidence="3 4">
    <name type="scientific">Camellia sinensis</name>
    <name type="common">Tea plant</name>
    <name type="synonym">Thea sinensis</name>
    <dbReference type="NCBI Taxonomy" id="4442"/>
    <lineage>
        <taxon>Eukaryota</taxon>
        <taxon>Viridiplantae</taxon>
        <taxon>Streptophyta</taxon>
        <taxon>Embryophyta</taxon>
        <taxon>Tracheophyta</taxon>
        <taxon>Spermatophyta</taxon>
        <taxon>Magnoliopsida</taxon>
        <taxon>eudicotyledons</taxon>
        <taxon>Gunneridae</taxon>
        <taxon>Pentapetalae</taxon>
        <taxon>asterids</taxon>
        <taxon>Ericales</taxon>
        <taxon>Theaceae</taxon>
        <taxon>Camellia</taxon>
    </lineage>
</organism>
<dbReference type="SUPFAM" id="SSF57889">
    <property type="entry name" value="Cysteine-rich domain"/>
    <property type="match status" value="2"/>
</dbReference>
<comment type="caution">
    <text evidence="3">The sequence shown here is derived from an EMBL/GenBank/DDBJ whole genome shotgun (WGS) entry which is preliminary data.</text>
</comment>
<name>A0A7J7G4A3_CAMSI</name>
<evidence type="ECO:0000313" key="4">
    <source>
        <dbReference type="Proteomes" id="UP000593564"/>
    </source>
</evidence>
<sequence length="299" mass="34480">MVNLAHRWRWSKPFINSSHRTELREREREMKMERFSHHHPLIPCELPREIQHPFHPQQPLTLVKKLPDGSSSFDCCACSLRISGFAYQCIPCQTFFLDISCASLMPVTTNNDSDDAAQRLLFNHPHPLILCNNNRGFNQSYSACELLLNDSIYVCLIFKLLLHKSCAELPKKIKHPFHQIHALTLRTNDDGSPFSCKACLMPCGRFIYHCSKCDHSLDIRCASPVRTVSFREDNFPMPKVLCCVDYNFNSHLKCIPTLPETIKIGHRHHLTITDSMVKDCLDKDEKDATIVYYCDACEQ</sequence>
<accession>A0A7J7G4A3</accession>
<evidence type="ECO:0000313" key="3">
    <source>
        <dbReference type="EMBL" id="KAF5935573.1"/>
    </source>
</evidence>
<proteinExistence type="predicted"/>
<reference evidence="3 4" key="2">
    <citation type="submission" date="2020-07" db="EMBL/GenBank/DDBJ databases">
        <title>Genome assembly of wild tea tree DASZ reveals pedigree and selection history of tea varieties.</title>
        <authorList>
            <person name="Zhang W."/>
        </authorList>
    </citation>
    <scope>NUCLEOTIDE SEQUENCE [LARGE SCALE GENOMIC DNA]</scope>
    <source>
        <strain evidence="4">cv. G240</strain>
        <tissue evidence="3">Leaf</tissue>
    </source>
</reference>
<protein>
    <recommendedName>
        <fullName evidence="2">DC1 domain-containing protein</fullName>
    </recommendedName>
</protein>
<dbReference type="PANTHER" id="PTHR46288:SF27">
    <property type="entry name" value="CYSTEINE_HISTIDINE-RICH C1 DOMAIN FAMILY PROTEIN"/>
    <property type="match status" value="1"/>
</dbReference>
<reference evidence="4" key="1">
    <citation type="journal article" date="2020" name="Nat. Commun.">
        <title>Genome assembly of wild tea tree DASZ reveals pedigree and selection history of tea varieties.</title>
        <authorList>
            <person name="Zhang W."/>
            <person name="Zhang Y."/>
            <person name="Qiu H."/>
            <person name="Guo Y."/>
            <person name="Wan H."/>
            <person name="Zhang X."/>
            <person name="Scossa F."/>
            <person name="Alseekh S."/>
            <person name="Zhang Q."/>
            <person name="Wang P."/>
            <person name="Xu L."/>
            <person name="Schmidt M.H."/>
            <person name="Jia X."/>
            <person name="Li D."/>
            <person name="Zhu A."/>
            <person name="Guo F."/>
            <person name="Chen W."/>
            <person name="Ni D."/>
            <person name="Usadel B."/>
            <person name="Fernie A.R."/>
            <person name="Wen W."/>
        </authorList>
    </citation>
    <scope>NUCLEOTIDE SEQUENCE [LARGE SCALE GENOMIC DNA]</scope>
    <source>
        <strain evidence="4">cv. G240</strain>
    </source>
</reference>
<dbReference type="EMBL" id="JACBKZ010000013">
    <property type="protein sequence ID" value="KAF5935573.1"/>
    <property type="molecule type" value="Genomic_DNA"/>
</dbReference>
<dbReference type="InterPro" id="IPR004146">
    <property type="entry name" value="DC1"/>
</dbReference>
<evidence type="ECO:0000259" key="2">
    <source>
        <dbReference type="Pfam" id="PF03107"/>
    </source>
</evidence>
<evidence type="ECO:0000256" key="1">
    <source>
        <dbReference type="ARBA" id="ARBA00022737"/>
    </source>
</evidence>
<dbReference type="AlphaFoldDB" id="A0A7J7G4A3"/>
<dbReference type="InterPro" id="IPR046349">
    <property type="entry name" value="C1-like_sf"/>
</dbReference>
<dbReference type="PANTHER" id="PTHR46288">
    <property type="entry name" value="PHORBOL-ESTER/DAG-TYPE DOMAIN-CONTAINING PROTEIN"/>
    <property type="match status" value="1"/>
</dbReference>
<feature type="domain" description="DC1" evidence="2">
    <location>
        <begin position="176"/>
        <end position="222"/>
    </location>
</feature>
<feature type="domain" description="DC1" evidence="2">
    <location>
        <begin position="53"/>
        <end position="102"/>
    </location>
</feature>
<keyword evidence="1" id="KW-0677">Repeat</keyword>
<keyword evidence="4" id="KW-1185">Reference proteome</keyword>
<gene>
    <name evidence="3" type="ORF">HYC85_026702</name>
</gene>